<evidence type="ECO:0000313" key="2">
    <source>
        <dbReference type="EMBL" id="QJB44217.1"/>
    </source>
</evidence>
<dbReference type="AlphaFoldDB" id="A0A6H2BY98"/>
<reference evidence="2 3" key="2">
    <citation type="submission" date="2020-04" db="EMBL/GenBank/DDBJ databases">
        <authorList>
            <person name="Fomenkov A."/>
            <person name="Anton B.P."/>
            <person name="Roberts R.J."/>
        </authorList>
    </citation>
    <scope>NUCLEOTIDE SEQUENCE [LARGE SCALE GENOMIC DNA]</scope>
    <source>
        <strain evidence="2 3">CCAP 1403/13f</strain>
    </source>
</reference>
<reference evidence="2 3" key="1">
    <citation type="submission" date="2020-04" db="EMBL/GenBank/DDBJ databases">
        <title>Genome-Wide Identification of 5-Methylcytosine Sites in Bacterial Genomes By High-Throughput Sequencing of MspJI Restriction Fragments.</title>
        <authorList>
            <person name="Wu V."/>
        </authorList>
    </citation>
    <scope>NUCLEOTIDE SEQUENCE [LARGE SCALE GENOMIC DNA]</scope>
    <source>
        <strain evidence="2 3">CCAP 1403/13f</strain>
    </source>
</reference>
<dbReference type="KEGG" id="dfs:HGD76_08480"/>
<dbReference type="Pfam" id="PF01973">
    <property type="entry name" value="MptE-like"/>
    <property type="match status" value="1"/>
</dbReference>
<dbReference type="Gene3D" id="3.90.1480.10">
    <property type="entry name" value="Alpha-2,3-sialyltransferase"/>
    <property type="match status" value="1"/>
</dbReference>
<proteinExistence type="predicted"/>
<dbReference type="EMBL" id="CP051206">
    <property type="protein sequence ID" value="QJB44217.1"/>
    <property type="molecule type" value="Genomic_DNA"/>
</dbReference>
<evidence type="ECO:0000313" key="3">
    <source>
        <dbReference type="Proteomes" id="UP000502433"/>
    </source>
</evidence>
<feature type="domain" description="6-hydroxymethylpterin diphosphokinase MptE-like" evidence="1">
    <location>
        <begin position="45"/>
        <end position="202"/>
    </location>
</feature>
<gene>
    <name evidence="2" type="ORF">HGD76_08480</name>
</gene>
<dbReference type="Proteomes" id="UP000502433">
    <property type="component" value="Chromosome"/>
</dbReference>
<accession>A0A6H2BY98</accession>
<evidence type="ECO:0000259" key="1">
    <source>
        <dbReference type="Pfam" id="PF01973"/>
    </source>
</evidence>
<organism evidence="2 3">
    <name type="scientific">Dolichospermum flos-aquae CCAP 1403/13F</name>
    <dbReference type="NCBI Taxonomy" id="315271"/>
    <lineage>
        <taxon>Bacteria</taxon>
        <taxon>Bacillati</taxon>
        <taxon>Cyanobacteriota</taxon>
        <taxon>Cyanophyceae</taxon>
        <taxon>Nostocales</taxon>
        <taxon>Aphanizomenonaceae</taxon>
        <taxon>Dolichospermum</taxon>
    </lineage>
</organism>
<dbReference type="InterPro" id="IPR002826">
    <property type="entry name" value="MptE-like"/>
</dbReference>
<sequence length="279" mass="31983">MLNQIKQKTKSAILSLPNLKRWIKSIADQERFEGKIEGKIEEDETYFRHIRNKFKGQRGFVIGNGPSLKLEDLEKLNSEITIASNKIFLAFDQVTWRPSYYTTADLLEWEKVKYLLHHHFDVVHIPNYLSPAGSQCPTRWFKHLGLAGEDNAEANERSHIHFSADLSLGAFGGCTVTMENLQLAVHLGLDPIYIIGCDHYYKGEKGSRDIPINASQEKNHFIKNYREPGEVTNPAMTEIMTKAYYEAYKFSIANSINIFNATRGGFLEIFPRVDFDSLF</sequence>
<name>A0A6H2BY98_DOLFA</name>
<dbReference type="RefSeq" id="WP_168695510.1">
    <property type="nucleotide sequence ID" value="NZ_CP051206.1"/>
</dbReference>
<protein>
    <submittedName>
        <fullName evidence="2">DUF115 domain-containing protein</fullName>
    </submittedName>
</protein>